<evidence type="ECO:0000313" key="3">
    <source>
        <dbReference type="EMBL" id="RLM58277.1"/>
    </source>
</evidence>
<evidence type="ECO:0000256" key="1">
    <source>
        <dbReference type="ARBA" id="ARBA00011738"/>
    </source>
</evidence>
<dbReference type="STRING" id="4540.A0A3L6PHM0"/>
<dbReference type="EMBL" id="PQIB02000017">
    <property type="protein sequence ID" value="RLM58277.1"/>
    <property type="molecule type" value="Genomic_DNA"/>
</dbReference>
<comment type="subunit">
    <text evidence="1">Homodimer.</text>
</comment>
<feature type="domain" description="Histidine kinase" evidence="2">
    <location>
        <begin position="1"/>
        <end position="134"/>
    </location>
</feature>
<sequence>MGEFVLQDMVLAAVTKVQTACQGKGIIVSCDLAEKFLKQRLFGDRIRLQKILSDFLIASVKFCPVGGSVAISSNRTKNSIWGNIGLIDLELRIKEQVIAVPEEVLAQMLQVDNEGQSEEGLTLVACRNLLSLMN</sequence>
<evidence type="ECO:0000313" key="4">
    <source>
        <dbReference type="Proteomes" id="UP000275267"/>
    </source>
</evidence>
<dbReference type="InterPro" id="IPR036890">
    <property type="entry name" value="HATPase_C_sf"/>
</dbReference>
<gene>
    <name evidence="3" type="ORF">C2845_PM18G03820</name>
</gene>
<keyword evidence="4" id="KW-1185">Reference proteome</keyword>
<name>A0A3L6PHM0_PANMI</name>
<accession>A0A3L6PHM0</accession>
<dbReference type="InterPro" id="IPR005467">
    <property type="entry name" value="His_kinase_dom"/>
</dbReference>
<comment type="caution">
    <text evidence="3">The sequence shown here is derived from an EMBL/GenBank/DDBJ whole genome shotgun (WGS) entry which is preliminary data.</text>
</comment>
<reference evidence="4" key="1">
    <citation type="journal article" date="2019" name="Nat. Commun.">
        <title>The genome of broomcorn millet.</title>
        <authorList>
            <person name="Zou C."/>
            <person name="Miki D."/>
            <person name="Li D."/>
            <person name="Tang Q."/>
            <person name="Xiao L."/>
            <person name="Rajput S."/>
            <person name="Deng P."/>
            <person name="Jia W."/>
            <person name="Huang R."/>
            <person name="Zhang M."/>
            <person name="Sun Y."/>
            <person name="Hu J."/>
            <person name="Fu X."/>
            <person name="Schnable P.S."/>
            <person name="Li F."/>
            <person name="Zhang H."/>
            <person name="Feng B."/>
            <person name="Zhu X."/>
            <person name="Liu R."/>
            <person name="Schnable J.C."/>
            <person name="Zhu J.-K."/>
            <person name="Zhang H."/>
        </authorList>
    </citation>
    <scope>NUCLEOTIDE SEQUENCE [LARGE SCALE GENOMIC DNA]</scope>
</reference>
<dbReference type="Proteomes" id="UP000275267">
    <property type="component" value="Unassembled WGS sequence"/>
</dbReference>
<proteinExistence type="predicted"/>
<dbReference type="AlphaFoldDB" id="A0A3L6PHM0"/>
<dbReference type="OrthoDB" id="1924328at2759"/>
<dbReference type="PROSITE" id="PS50109">
    <property type="entry name" value="HIS_KIN"/>
    <property type="match status" value="1"/>
</dbReference>
<organism evidence="3 4">
    <name type="scientific">Panicum miliaceum</name>
    <name type="common">Proso millet</name>
    <name type="synonym">Broomcorn millet</name>
    <dbReference type="NCBI Taxonomy" id="4540"/>
    <lineage>
        <taxon>Eukaryota</taxon>
        <taxon>Viridiplantae</taxon>
        <taxon>Streptophyta</taxon>
        <taxon>Embryophyta</taxon>
        <taxon>Tracheophyta</taxon>
        <taxon>Spermatophyta</taxon>
        <taxon>Magnoliopsida</taxon>
        <taxon>Liliopsida</taxon>
        <taxon>Poales</taxon>
        <taxon>Poaceae</taxon>
        <taxon>PACMAD clade</taxon>
        <taxon>Panicoideae</taxon>
        <taxon>Panicodae</taxon>
        <taxon>Paniceae</taxon>
        <taxon>Panicinae</taxon>
        <taxon>Panicum</taxon>
        <taxon>Panicum sect. Panicum</taxon>
    </lineage>
</organism>
<evidence type="ECO:0000259" key="2">
    <source>
        <dbReference type="PROSITE" id="PS50109"/>
    </source>
</evidence>
<dbReference type="Gene3D" id="3.30.565.10">
    <property type="entry name" value="Histidine kinase-like ATPase, C-terminal domain"/>
    <property type="match status" value="1"/>
</dbReference>
<dbReference type="SUPFAM" id="SSF55874">
    <property type="entry name" value="ATPase domain of HSP90 chaperone/DNA topoisomerase II/histidine kinase"/>
    <property type="match status" value="1"/>
</dbReference>
<protein>
    <submittedName>
        <fullName evidence="3">Phytochrome</fullName>
    </submittedName>
</protein>